<dbReference type="GO" id="GO:0003700">
    <property type="term" value="F:DNA-binding transcription factor activity"/>
    <property type="evidence" value="ECO:0007669"/>
    <property type="project" value="TreeGrafter"/>
</dbReference>
<dbReference type="AlphaFoldDB" id="A0A8H9GCQ0"/>
<dbReference type="InterPro" id="IPR036271">
    <property type="entry name" value="Tet_transcr_reg_TetR-rel_C_sf"/>
</dbReference>
<feature type="domain" description="HTH tetR-type" evidence="4">
    <location>
        <begin position="15"/>
        <end position="62"/>
    </location>
</feature>
<dbReference type="Proteomes" id="UP000746584">
    <property type="component" value="Unassembled WGS sequence"/>
</dbReference>
<keyword evidence="1" id="KW-0805">Transcription regulation</keyword>
<name>A0A8H9GCQ0_9MICO</name>
<gene>
    <name evidence="5" type="ORF">GCM10009769_30850</name>
    <name evidence="6" type="ORF">JOE58_001934</name>
</gene>
<evidence type="ECO:0000313" key="8">
    <source>
        <dbReference type="Proteomes" id="UP000746584"/>
    </source>
</evidence>
<reference evidence="5" key="2">
    <citation type="submission" date="2020-09" db="EMBL/GenBank/DDBJ databases">
        <authorList>
            <person name="Sun Q."/>
            <person name="Ohkuma M."/>
        </authorList>
    </citation>
    <scope>NUCLEOTIDE SEQUENCE</scope>
    <source>
        <strain evidence="5">JCM 1480</strain>
    </source>
</reference>
<dbReference type="InterPro" id="IPR001647">
    <property type="entry name" value="HTH_TetR"/>
</dbReference>
<dbReference type="Proteomes" id="UP000648535">
    <property type="component" value="Unassembled WGS sequence"/>
</dbReference>
<dbReference type="SUPFAM" id="SSF46689">
    <property type="entry name" value="Homeodomain-like"/>
    <property type="match status" value="1"/>
</dbReference>
<reference evidence="5" key="1">
    <citation type="journal article" date="2014" name="Int. J. Syst. Evol. Microbiol.">
        <title>Complete genome sequence of Corynebacterium casei LMG S-19264T (=DSM 44701T), isolated from a smear-ripened cheese.</title>
        <authorList>
            <consortium name="US DOE Joint Genome Institute (JGI-PGF)"/>
            <person name="Walter F."/>
            <person name="Albersmeier A."/>
            <person name="Kalinowski J."/>
            <person name="Ruckert C."/>
        </authorList>
    </citation>
    <scope>NUCLEOTIDE SEQUENCE</scope>
    <source>
        <strain evidence="5">JCM 1480</strain>
    </source>
</reference>
<evidence type="ECO:0000256" key="2">
    <source>
        <dbReference type="ARBA" id="ARBA00023125"/>
    </source>
</evidence>
<evidence type="ECO:0000313" key="6">
    <source>
        <dbReference type="EMBL" id="MBM7802683.1"/>
    </source>
</evidence>
<protein>
    <submittedName>
        <fullName evidence="6">AcrR family transcriptional regulator</fullName>
    </submittedName>
</protein>
<keyword evidence="2" id="KW-0238">DNA-binding</keyword>
<evidence type="ECO:0000259" key="4">
    <source>
        <dbReference type="Pfam" id="PF00440"/>
    </source>
</evidence>
<evidence type="ECO:0000313" key="7">
    <source>
        <dbReference type="Proteomes" id="UP000648535"/>
    </source>
</evidence>
<keyword evidence="3" id="KW-0804">Transcription</keyword>
<proteinExistence type="predicted"/>
<dbReference type="EMBL" id="JAFBCG010000001">
    <property type="protein sequence ID" value="MBM7802683.1"/>
    <property type="molecule type" value="Genomic_DNA"/>
</dbReference>
<organism evidence="5 7">
    <name type="scientific">Curtobacterium luteum</name>
    <dbReference type="NCBI Taxonomy" id="33881"/>
    <lineage>
        <taxon>Bacteria</taxon>
        <taxon>Bacillati</taxon>
        <taxon>Actinomycetota</taxon>
        <taxon>Actinomycetes</taxon>
        <taxon>Micrococcales</taxon>
        <taxon>Microbacteriaceae</taxon>
        <taxon>Curtobacterium</taxon>
    </lineage>
</organism>
<dbReference type="PANTHER" id="PTHR30055:SF234">
    <property type="entry name" value="HTH-TYPE TRANSCRIPTIONAL REGULATOR BETI"/>
    <property type="match status" value="1"/>
</dbReference>
<dbReference type="InterPro" id="IPR050109">
    <property type="entry name" value="HTH-type_TetR-like_transc_reg"/>
</dbReference>
<comment type="caution">
    <text evidence="5">The sequence shown here is derived from an EMBL/GenBank/DDBJ whole genome shotgun (WGS) entry which is preliminary data.</text>
</comment>
<evidence type="ECO:0000256" key="1">
    <source>
        <dbReference type="ARBA" id="ARBA00023015"/>
    </source>
</evidence>
<dbReference type="GO" id="GO:0000976">
    <property type="term" value="F:transcription cis-regulatory region binding"/>
    <property type="evidence" value="ECO:0007669"/>
    <property type="project" value="TreeGrafter"/>
</dbReference>
<dbReference type="SUPFAM" id="SSF48498">
    <property type="entry name" value="Tetracyclin repressor-like, C-terminal domain"/>
    <property type="match status" value="1"/>
</dbReference>
<reference evidence="6 8" key="3">
    <citation type="submission" date="2021-01" db="EMBL/GenBank/DDBJ databases">
        <title>Sequencing the genomes of 1000 actinobacteria strains.</title>
        <authorList>
            <person name="Klenk H.-P."/>
        </authorList>
    </citation>
    <scope>NUCLEOTIDE SEQUENCE [LARGE SCALE GENOMIC DNA]</scope>
    <source>
        <strain evidence="6 8">DSM 20542</strain>
    </source>
</reference>
<dbReference type="InterPro" id="IPR009057">
    <property type="entry name" value="Homeodomain-like_sf"/>
</dbReference>
<sequence length="214" mass="22649">MSQREEQRARTRRLIIEAAAREFARHGYAGTTFASIAAVLGKPKSAIPYDQFPSKHAIAAAVLDAHFDRLRAALDEVRATEAPGLDALLTALVAGARLDATSPIAHGAIRLLLEHHEEMAPARAADAVAFVRANVAAAVANGDVRTDVDGSVLTRRLLVGALGAHAAALYRLSRTPIEDTLCSSWAIVLRDVGVPATRVDEIIARATAAAPAQR</sequence>
<keyword evidence="8" id="KW-1185">Reference proteome</keyword>
<evidence type="ECO:0000313" key="5">
    <source>
        <dbReference type="EMBL" id="GGL10591.1"/>
    </source>
</evidence>
<dbReference type="Gene3D" id="1.10.357.10">
    <property type="entry name" value="Tetracycline Repressor, domain 2"/>
    <property type="match status" value="1"/>
</dbReference>
<accession>A0A8H9GCQ0</accession>
<dbReference type="RefSeq" id="WP_175327568.1">
    <property type="nucleotide sequence ID" value="NZ_BMOI01000016.1"/>
</dbReference>
<dbReference type="EMBL" id="BMOI01000016">
    <property type="protein sequence ID" value="GGL10591.1"/>
    <property type="molecule type" value="Genomic_DNA"/>
</dbReference>
<evidence type="ECO:0000256" key="3">
    <source>
        <dbReference type="ARBA" id="ARBA00023163"/>
    </source>
</evidence>
<dbReference type="PANTHER" id="PTHR30055">
    <property type="entry name" value="HTH-TYPE TRANSCRIPTIONAL REGULATOR RUTR"/>
    <property type="match status" value="1"/>
</dbReference>
<dbReference type="Pfam" id="PF00440">
    <property type="entry name" value="TetR_N"/>
    <property type="match status" value="1"/>
</dbReference>